<evidence type="ECO:0000256" key="3">
    <source>
        <dbReference type="ARBA" id="ARBA00022842"/>
    </source>
</evidence>
<gene>
    <name evidence="9" type="ORF">Tsubulata_007541</name>
</gene>
<protein>
    <submittedName>
        <fullName evidence="9">Uncharacterized protein</fullName>
    </submittedName>
</protein>
<dbReference type="FunFam" id="1.50.10.130:FF:000001">
    <property type="entry name" value="Isoprene synthase, chloroplastic"/>
    <property type="match status" value="1"/>
</dbReference>
<dbReference type="CDD" id="cd00684">
    <property type="entry name" value="Terpene_cyclase_plant_C1"/>
    <property type="match status" value="1"/>
</dbReference>
<keyword evidence="4" id="KW-0456">Lyase</keyword>
<dbReference type="Gene3D" id="1.10.600.10">
    <property type="entry name" value="Farnesyl Diphosphate Synthase"/>
    <property type="match status" value="1"/>
</dbReference>
<dbReference type="InterPro" id="IPR008949">
    <property type="entry name" value="Isoprenoid_synthase_dom_sf"/>
</dbReference>
<dbReference type="AlphaFoldDB" id="A0A9Q0EYD0"/>
<dbReference type="InterPro" id="IPR034741">
    <property type="entry name" value="Terpene_cyclase-like_1_C"/>
</dbReference>
<keyword evidence="3" id="KW-0460">Magnesium</keyword>
<evidence type="ECO:0000256" key="1">
    <source>
        <dbReference type="ARBA" id="ARBA00001946"/>
    </source>
</evidence>
<dbReference type="GO" id="GO:0120251">
    <property type="term" value="P:hydrocarbon biosynthetic process"/>
    <property type="evidence" value="ECO:0007669"/>
    <property type="project" value="UniProtKB-ARBA"/>
</dbReference>
<dbReference type="EMBL" id="JAKUCV010007782">
    <property type="protein sequence ID" value="KAJ4821988.1"/>
    <property type="molecule type" value="Genomic_DNA"/>
</dbReference>
<dbReference type="InterPro" id="IPR001906">
    <property type="entry name" value="Terpene_synth_N"/>
</dbReference>
<evidence type="ECO:0000259" key="7">
    <source>
        <dbReference type="Pfam" id="PF01397"/>
    </source>
</evidence>
<feature type="domain" description="Terpene synthase N-terminal" evidence="7">
    <location>
        <begin position="48"/>
        <end position="224"/>
    </location>
</feature>
<dbReference type="InterPro" id="IPR005630">
    <property type="entry name" value="Terpene_synthase_metal-bd"/>
</dbReference>
<keyword evidence="2" id="KW-0479">Metal-binding</keyword>
<comment type="caution">
    <text evidence="9">The sequence shown here is derived from an EMBL/GenBank/DDBJ whole genome shotgun (WGS) entry which is preliminary data.</text>
</comment>
<feature type="domain" description="Terpene synthase metal-binding" evidence="8">
    <location>
        <begin position="275"/>
        <end position="448"/>
    </location>
</feature>
<evidence type="ECO:0000256" key="4">
    <source>
        <dbReference type="ARBA" id="ARBA00023239"/>
    </source>
</evidence>
<reference evidence="9" key="1">
    <citation type="submission" date="2022-02" db="EMBL/GenBank/DDBJ databases">
        <authorList>
            <person name="Henning P.M."/>
            <person name="McCubbin A.G."/>
            <person name="Shore J.S."/>
        </authorList>
    </citation>
    <scope>NUCLEOTIDE SEQUENCE</scope>
    <source>
        <strain evidence="9">F60SS</strain>
        <tissue evidence="9">Leaves</tissue>
    </source>
</reference>
<dbReference type="PANTHER" id="PTHR31225">
    <property type="entry name" value="OS04G0344100 PROTEIN-RELATED"/>
    <property type="match status" value="1"/>
</dbReference>
<organism evidence="9 10">
    <name type="scientific">Turnera subulata</name>
    <dbReference type="NCBI Taxonomy" id="218843"/>
    <lineage>
        <taxon>Eukaryota</taxon>
        <taxon>Viridiplantae</taxon>
        <taxon>Streptophyta</taxon>
        <taxon>Embryophyta</taxon>
        <taxon>Tracheophyta</taxon>
        <taxon>Spermatophyta</taxon>
        <taxon>Magnoliopsida</taxon>
        <taxon>eudicotyledons</taxon>
        <taxon>Gunneridae</taxon>
        <taxon>Pentapetalae</taxon>
        <taxon>rosids</taxon>
        <taxon>fabids</taxon>
        <taxon>Malpighiales</taxon>
        <taxon>Passifloraceae</taxon>
        <taxon>Turnera</taxon>
    </lineage>
</organism>
<keyword evidence="5" id="KW-0175">Coiled coil</keyword>
<dbReference type="GO" id="GO:0000287">
    <property type="term" value="F:magnesium ion binding"/>
    <property type="evidence" value="ECO:0007669"/>
    <property type="project" value="InterPro"/>
</dbReference>
<dbReference type="SFLD" id="SFLDG01019">
    <property type="entry name" value="Terpene_Cyclase_Like_1_C_Termi"/>
    <property type="match status" value="1"/>
</dbReference>
<name>A0A9Q0EYD0_9ROSI</name>
<proteinExistence type="predicted"/>
<comment type="cofactor">
    <cofactor evidence="1">
        <name>Mg(2+)</name>
        <dbReference type="ChEBI" id="CHEBI:18420"/>
    </cofactor>
</comment>
<sequence>MMHLQGSQIPVPPHSMMHVQSSKLPSTQNGHDNEPETNRRIAHFHPSIWGDRFLSCPSESTEIDGKMEKQVEELKKEVERMMAAAAGNKSQILNLIDLVQRLGVAYHIETEMDKALSEVLRETNYGGNEDDDLYIVALQFRLLRQQGFNVSCDVFNNFMDGKGNLKQELTKDVQAILSLYEATHLRLPGEDILDELLEFTTTYLEALTLSHLSPILSSQISLALRHPIRKSVPRVYARQYLSIYEEDASHDNIVVLALAKLDFNRLQKLHLKELSAISRWGIESMDMLPEYMKLCYRTLLDIYEEIERDLEKHGRSYLVHYSKEEMKKLVRVYLKETEWLNKDYTPTMEEYLGIALLTCGYFMLVATSFLAMGDIVTEDALDWVANHPKIIKASSTVCRLMDDIAGHEFEQKRGHAASSVECYMKQYGVTKAEACDALKRQIEDAWKDINNEWLANYNNIPMPLLTRVLNFTRVMDLLYKEGDEYTHVGKVMKSCVTSLFINPVTI</sequence>
<feature type="coiled-coil region" evidence="5">
    <location>
        <begin position="64"/>
        <end position="91"/>
    </location>
</feature>
<dbReference type="InterPro" id="IPR050148">
    <property type="entry name" value="Terpene_synthase-like"/>
</dbReference>
<evidence type="ECO:0000256" key="6">
    <source>
        <dbReference type="SAM" id="MobiDB-lite"/>
    </source>
</evidence>
<dbReference type="GO" id="GO:0016102">
    <property type="term" value="P:diterpenoid biosynthetic process"/>
    <property type="evidence" value="ECO:0007669"/>
    <property type="project" value="InterPro"/>
</dbReference>
<dbReference type="Proteomes" id="UP001141552">
    <property type="component" value="Unassembled WGS sequence"/>
</dbReference>
<dbReference type="InterPro" id="IPR036965">
    <property type="entry name" value="Terpene_synth_N_sf"/>
</dbReference>
<dbReference type="InterPro" id="IPR008930">
    <property type="entry name" value="Terpenoid_cyclase/PrenylTrfase"/>
</dbReference>
<evidence type="ECO:0000256" key="2">
    <source>
        <dbReference type="ARBA" id="ARBA00022723"/>
    </source>
</evidence>
<dbReference type="OrthoDB" id="1877784at2759"/>
<evidence type="ECO:0000313" key="9">
    <source>
        <dbReference type="EMBL" id="KAJ4821988.1"/>
    </source>
</evidence>
<evidence type="ECO:0000313" key="10">
    <source>
        <dbReference type="Proteomes" id="UP001141552"/>
    </source>
</evidence>
<reference evidence="9" key="2">
    <citation type="journal article" date="2023" name="Plants (Basel)">
        <title>Annotation of the Turnera subulata (Passifloraceae) Draft Genome Reveals the S-Locus Evolved after the Divergence of Turneroideae from Passifloroideae in a Stepwise Manner.</title>
        <authorList>
            <person name="Henning P.M."/>
            <person name="Roalson E.H."/>
            <person name="Mir W."/>
            <person name="McCubbin A.G."/>
            <person name="Shore J.S."/>
        </authorList>
    </citation>
    <scope>NUCLEOTIDE SEQUENCE</scope>
    <source>
        <strain evidence="9">F60SS</strain>
    </source>
</reference>
<accession>A0A9Q0EYD0</accession>
<dbReference type="SUPFAM" id="SSF48576">
    <property type="entry name" value="Terpenoid synthases"/>
    <property type="match status" value="1"/>
</dbReference>
<dbReference type="SFLD" id="SFLDS00005">
    <property type="entry name" value="Isoprenoid_Synthase_Type_I"/>
    <property type="match status" value="1"/>
</dbReference>
<dbReference type="Pfam" id="PF01397">
    <property type="entry name" value="Terpene_synth"/>
    <property type="match status" value="1"/>
</dbReference>
<keyword evidence="10" id="KW-1185">Reference proteome</keyword>
<dbReference type="SUPFAM" id="SSF48239">
    <property type="entry name" value="Terpenoid cyclases/Protein prenyltransferases"/>
    <property type="match status" value="1"/>
</dbReference>
<evidence type="ECO:0000259" key="8">
    <source>
        <dbReference type="Pfam" id="PF03936"/>
    </source>
</evidence>
<dbReference type="InterPro" id="IPR044814">
    <property type="entry name" value="Terpene_cyclase_plant_C1"/>
</dbReference>
<feature type="compositionally biased region" description="Polar residues" evidence="6">
    <location>
        <begin position="18"/>
        <end position="30"/>
    </location>
</feature>
<dbReference type="Gene3D" id="1.50.10.130">
    <property type="entry name" value="Terpene synthase, N-terminal domain"/>
    <property type="match status" value="1"/>
</dbReference>
<feature type="region of interest" description="Disordered" evidence="6">
    <location>
        <begin position="1"/>
        <end position="37"/>
    </location>
</feature>
<dbReference type="PANTHER" id="PTHR31225:SF236">
    <property type="entry name" value="TERPENE SYNTHASE 2-RELATED"/>
    <property type="match status" value="1"/>
</dbReference>
<evidence type="ECO:0000256" key="5">
    <source>
        <dbReference type="SAM" id="Coils"/>
    </source>
</evidence>
<dbReference type="GO" id="GO:0010333">
    <property type="term" value="F:terpene synthase activity"/>
    <property type="evidence" value="ECO:0007669"/>
    <property type="project" value="InterPro"/>
</dbReference>
<dbReference type="Pfam" id="PF03936">
    <property type="entry name" value="Terpene_synth_C"/>
    <property type="match status" value="1"/>
</dbReference>